<dbReference type="Pfam" id="PF00440">
    <property type="entry name" value="TetR_N"/>
    <property type="match status" value="2"/>
</dbReference>
<dbReference type="InterPro" id="IPR001647">
    <property type="entry name" value="HTH_TetR"/>
</dbReference>
<evidence type="ECO:0000259" key="5">
    <source>
        <dbReference type="PROSITE" id="PS50977"/>
    </source>
</evidence>
<evidence type="ECO:0000256" key="4">
    <source>
        <dbReference type="SAM" id="MobiDB-lite"/>
    </source>
</evidence>
<reference evidence="6" key="1">
    <citation type="submission" date="2020-05" db="EMBL/GenBank/DDBJ databases">
        <authorList>
            <person name="Chiriac C."/>
            <person name="Salcher M."/>
            <person name="Ghai R."/>
            <person name="Kavagutti S V."/>
        </authorList>
    </citation>
    <scope>NUCLEOTIDE SEQUENCE</scope>
</reference>
<sequence length="431" mass="47929">MSLYGAETMSEPNSAERPKRRRRNAAANDELLDNVALELIAQHGVDGLSFSELSEKTGLTRAPIYARFDSPEDVAAELWSKILLSHLDDLFALNSQWYESDQEVPSSELLQEFSSPSVKSSALVEILAVARRFPYLQDIVARDLALKIESYIENANAPRGVAVTQLSVLFGSLFLAPIFNSSMNVLTPDMSESWKQSLPIAREILTDDVAWGAEPIEASAIEIPLPSMQFDNELLDIFVPATMLVISRSGYEHASANRIAREAGRAFNAIYEIFPNKEALMTRVVSAWVEDGINIAFTPFLGLSADDFASRSVMMGRSLVSMGNRPFRNLRNEMTLAARHHEPITENMVRLYAEAAQHGHVAFSEMYSNAKDETFLELGRIGSIVRSNGFGLCLMASCVGTLEDVDWTPASRGHQRCLYERVISNLTLRRE</sequence>
<proteinExistence type="predicted"/>
<keyword evidence="1" id="KW-0805">Transcription regulation</keyword>
<keyword evidence="3" id="KW-0804">Transcription</keyword>
<dbReference type="SUPFAM" id="SSF46689">
    <property type="entry name" value="Homeodomain-like"/>
    <property type="match status" value="2"/>
</dbReference>
<dbReference type="PANTHER" id="PTHR30055">
    <property type="entry name" value="HTH-TYPE TRANSCRIPTIONAL REGULATOR RUTR"/>
    <property type="match status" value="1"/>
</dbReference>
<keyword evidence="2" id="KW-0238">DNA-binding</keyword>
<evidence type="ECO:0000256" key="3">
    <source>
        <dbReference type="ARBA" id="ARBA00023163"/>
    </source>
</evidence>
<dbReference type="AlphaFoldDB" id="A0A6J6D4I1"/>
<dbReference type="Gene3D" id="1.10.357.10">
    <property type="entry name" value="Tetracycline Repressor, domain 2"/>
    <property type="match status" value="2"/>
</dbReference>
<dbReference type="GO" id="GO:0003700">
    <property type="term" value="F:DNA-binding transcription factor activity"/>
    <property type="evidence" value="ECO:0007669"/>
    <property type="project" value="TreeGrafter"/>
</dbReference>
<evidence type="ECO:0000256" key="2">
    <source>
        <dbReference type="ARBA" id="ARBA00023125"/>
    </source>
</evidence>
<dbReference type="EMBL" id="CAEZTG010000023">
    <property type="protein sequence ID" value="CAB4558800.1"/>
    <property type="molecule type" value="Genomic_DNA"/>
</dbReference>
<dbReference type="InterPro" id="IPR009057">
    <property type="entry name" value="Homeodomain-like_sf"/>
</dbReference>
<feature type="domain" description="HTH tetR-type" evidence="5">
    <location>
        <begin position="232"/>
        <end position="292"/>
    </location>
</feature>
<dbReference type="PROSITE" id="PS50977">
    <property type="entry name" value="HTH_TETR_2"/>
    <property type="match status" value="2"/>
</dbReference>
<name>A0A6J6D4I1_9ZZZZ</name>
<dbReference type="InterPro" id="IPR050109">
    <property type="entry name" value="HTH-type_TetR-like_transc_reg"/>
</dbReference>
<feature type="domain" description="HTH tetR-type" evidence="5">
    <location>
        <begin position="26"/>
        <end position="86"/>
    </location>
</feature>
<dbReference type="GO" id="GO:0000976">
    <property type="term" value="F:transcription cis-regulatory region binding"/>
    <property type="evidence" value="ECO:0007669"/>
    <property type="project" value="TreeGrafter"/>
</dbReference>
<protein>
    <submittedName>
        <fullName evidence="6">Unannotated protein</fullName>
    </submittedName>
</protein>
<accession>A0A6J6D4I1</accession>
<dbReference type="PANTHER" id="PTHR30055:SF234">
    <property type="entry name" value="HTH-TYPE TRANSCRIPTIONAL REGULATOR BETI"/>
    <property type="match status" value="1"/>
</dbReference>
<evidence type="ECO:0000313" key="6">
    <source>
        <dbReference type="EMBL" id="CAB4558800.1"/>
    </source>
</evidence>
<feature type="region of interest" description="Disordered" evidence="4">
    <location>
        <begin position="1"/>
        <end position="23"/>
    </location>
</feature>
<organism evidence="6">
    <name type="scientific">freshwater metagenome</name>
    <dbReference type="NCBI Taxonomy" id="449393"/>
    <lineage>
        <taxon>unclassified sequences</taxon>
        <taxon>metagenomes</taxon>
        <taxon>ecological metagenomes</taxon>
    </lineage>
</organism>
<evidence type="ECO:0000256" key="1">
    <source>
        <dbReference type="ARBA" id="ARBA00023015"/>
    </source>
</evidence>
<gene>
    <name evidence="6" type="ORF">UFOPK1603_00399</name>
</gene>